<gene>
    <name evidence="2" type="ORF">HYPSUDRAFT_220530</name>
</gene>
<evidence type="ECO:0000313" key="2">
    <source>
        <dbReference type="EMBL" id="KJA14309.1"/>
    </source>
</evidence>
<name>A0A0D2N570_HYPSF</name>
<proteinExistence type="predicted"/>
<sequence>MASAPGIARSTPLMGWVMQQRLRRRWVGASRPTLPMSALWLWSQDRLRVLSRGDWKHIAQATSPRPLPSASCRHTRRLAPNAKDLDLDVETSARAPPVGPARPPRRNEAHPRLRGVRGGCAASAQRAMSPAAARMLASLKSTPLRTGSGGKD</sequence>
<dbReference type="AlphaFoldDB" id="A0A0D2N570"/>
<keyword evidence="3" id="KW-1185">Reference proteome</keyword>
<protein>
    <submittedName>
        <fullName evidence="2">Uncharacterized protein</fullName>
    </submittedName>
</protein>
<organism evidence="2 3">
    <name type="scientific">Hypholoma sublateritium (strain FD-334 SS-4)</name>
    <dbReference type="NCBI Taxonomy" id="945553"/>
    <lineage>
        <taxon>Eukaryota</taxon>
        <taxon>Fungi</taxon>
        <taxon>Dikarya</taxon>
        <taxon>Basidiomycota</taxon>
        <taxon>Agaricomycotina</taxon>
        <taxon>Agaricomycetes</taxon>
        <taxon>Agaricomycetidae</taxon>
        <taxon>Agaricales</taxon>
        <taxon>Agaricineae</taxon>
        <taxon>Strophariaceae</taxon>
        <taxon>Hypholoma</taxon>
    </lineage>
</organism>
<evidence type="ECO:0000313" key="3">
    <source>
        <dbReference type="Proteomes" id="UP000054270"/>
    </source>
</evidence>
<dbReference type="Proteomes" id="UP000054270">
    <property type="component" value="Unassembled WGS sequence"/>
</dbReference>
<accession>A0A0D2N570</accession>
<evidence type="ECO:0000256" key="1">
    <source>
        <dbReference type="SAM" id="MobiDB-lite"/>
    </source>
</evidence>
<reference evidence="3" key="1">
    <citation type="submission" date="2014-04" db="EMBL/GenBank/DDBJ databases">
        <title>Evolutionary Origins and Diversification of the Mycorrhizal Mutualists.</title>
        <authorList>
            <consortium name="DOE Joint Genome Institute"/>
            <consortium name="Mycorrhizal Genomics Consortium"/>
            <person name="Kohler A."/>
            <person name="Kuo A."/>
            <person name="Nagy L.G."/>
            <person name="Floudas D."/>
            <person name="Copeland A."/>
            <person name="Barry K.W."/>
            <person name="Cichocki N."/>
            <person name="Veneault-Fourrey C."/>
            <person name="LaButti K."/>
            <person name="Lindquist E.A."/>
            <person name="Lipzen A."/>
            <person name="Lundell T."/>
            <person name="Morin E."/>
            <person name="Murat C."/>
            <person name="Riley R."/>
            <person name="Ohm R."/>
            <person name="Sun H."/>
            <person name="Tunlid A."/>
            <person name="Henrissat B."/>
            <person name="Grigoriev I.V."/>
            <person name="Hibbett D.S."/>
            <person name="Martin F."/>
        </authorList>
    </citation>
    <scope>NUCLEOTIDE SEQUENCE [LARGE SCALE GENOMIC DNA]</scope>
    <source>
        <strain evidence="3">FD-334 SS-4</strain>
    </source>
</reference>
<dbReference type="EMBL" id="KN817685">
    <property type="protein sequence ID" value="KJA14309.1"/>
    <property type="molecule type" value="Genomic_DNA"/>
</dbReference>
<feature type="region of interest" description="Disordered" evidence="1">
    <location>
        <begin position="79"/>
        <end position="128"/>
    </location>
</feature>